<evidence type="ECO:0000256" key="1">
    <source>
        <dbReference type="SAM" id="MobiDB-lite"/>
    </source>
</evidence>
<dbReference type="Pfam" id="PF20009">
    <property type="entry name" value="GEVED"/>
    <property type="match status" value="1"/>
</dbReference>
<dbReference type="InterPro" id="IPR013783">
    <property type="entry name" value="Ig-like_fold"/>
</dbReference>
<feature type="domain" description="DUF7507" evidence="5">
    <location>
        <begin position="648"/>
        <end position="752"/>
    </location>
</feature>
<protein>
    <submittedName>
        <fullName evidence="6">Conserved repeat domain-containing protein</fullName>
    </submittedName>
</protein>
<feature type="domain" description="DUF7507" evidence="5">
    <location>
        <begin position="531"/>
        <end position="631"/>
    </location>
</feature>
<keyword evidence="2" id="KW-0472">Membrane</keyword>
<dbReference type="EMBL" id="FUZP01000001">
    <property type="protein sequence ID" value="SKC50491.1"/>
    <property type="molecule type" value="Genomic_DNA"/>
</dbReference>
<evidence type="ECO:0000256" key="2">
    <source>
        <dbReference type="SAM" id="Phobius"/>
    </source>
</evidence>
<gene>
    <name evidence="6" type="ORF">SAMN06309945_1523</name>
</gene>
<dbReference type="AlphaFoldDB" id="A0A1T5JG90"/>
<proteinExistence type="predicted"/>
<evidence type="ECO:0000259" key="5">
    <source>
        <dbReference type="Pfam" id="PF24346"/>
    </source>
</evidence>
<feature type="transmembrane region" description="Helical" evidence="2">
    <location>
        <begin position="885"/>
        <end position="914"/>
    </location>
</feature>
<dbReference type="GO" id="GO:0005975">
    <property type="term" value="P:carbohydrate metabolic process"/>
    <property type="evidence" value="ECO:0007669"/>
    <property type="project" value="UniProtKB-ARBA"/>
</dbReference>
<organism evidence="6 7">
    <name type="scientific">Okibacterium fritillariae</name>
    <dbReference type="NCBI Taxonomy" id="123320"/>
    <lineage>
        <taxon>Bacteria</taxon>
        <taxon>Bacillati</taxon>
        <taxon>Actinomycetota</taxon>
        <taxon>Actinomycetes</taxon>
        <taxon>Micrococcales</taxon>
        <taxon>Microbacteriaceae</taxon>
        <taxon>Okibacterium</taxon>
    </lineage>
</organism>
<dbReference type="InterPro" id="IPR047589">
    <property type="entry name" value="DUF11_rpt"/>
</dbReference>
<dbReference type="InterPro" id="IPR045474">
    <property type="entry name" value="GEVED"/>
</dbReference>
<evidence type="ECO:0000313" key="7">
    <source>
        <dbReference type="Proteomes" id="UP000190857"/>
    </source>
</evidence>
<keyword evidence="7" id="KW-1185">Reference proteome</keyword>
<accession>A0A1T5JG90</accession>
<dbReference type="InterPro" id="IPR055354">
    <property type="entry name" value="DUF7507"/>
</dbReference>
<reference evidence="6 7" key="1">
    <citation type="submission" date="2017-02" db="EMBL/GenBank/DDBJ databases">
        <authorList>
            <person name="Peterson S.W."/>
        </authorList>
    </citation>
    <scope>NUCLEOTIDE SEQUENCE [LARGE SCALE GENOMIC DNA]</scope>
    <source>
        <strain evidence="6 7">VKM Ac-2059</strain>
    </source>
</reference>
<dbReference type="Proteomes" id="UP000190857">
    <property type="component" value="Unassembled WGS sequence"/>
</dbReference>
<keyword evidence="2" id="KW-0812">Transmembrane</keyword>
<dbReference type="InterPro" id="IPR051172">
    <property type="entry name" value="Chlamydia_OmcB"/>
</dbReference>
<dbReference type="Gene3D" id="2.60.40.10">
    <property type="entry name" value="Immunoglobulins"/>
    <property type="match status" value="1"/>
</dbReference>
<dbReference type="PANTHER" id="PTHR34819">
    <property type="entry name" value="LARGE CYSTEINE-RICH PERIPLASMIC PROTEIN OMCB"/>
    <property type="match status" value="1"/>
</dbReference>
<sequence length="922" mass="93365">MQVEGSRRGRGRGLLAAGLVALMVGGGAASAALAAAPVTPSTSGGIIGSQKGAEQPRECDAGEVLIGARAQNRVGTTGPGGILVQLDLLCGTVDVGADGKPVVTPNADWLTYPAFDEGRGTTSDGLCPVNQVAYQLSGSTFASQGTRWTQSAILSCRPLVVTPDGELKVDGTAQKTLATAGDGRANLTEQRIEGPFCDAGDGELSSSIVRGYRPQLGGEGLDGYAPSCATFAVDHGDAPESYGAASHPANAATFLGTLVDGETTSAFSADARGDDATAGERPNTAIDDEDGVAALPAVEALEGSGYSLDVSATNRVLSVPATLTAWIDFDRNGTFEQNEAASAVVPPGASGTTSRVTWTGLEKRISTSGTSFARIRLTVGDSVAVGPSGPQRAGEVEDYTVELIAAQPALDLEKTVENVTDVSKDAVTNTSDVLTYAFVVTNPSAVTLTGVTVADPLPGLSAPAATDWPSGSPGVLPPGKSVTFRASYTVTQADTDRGSIVNTATASATSPLDRPVDAPASTTTTTLDRSASLTLTKKGFVAPGDSEAGDRVDYSFTVTNTGSLTVAQTAILDPKPGLSTLEYDAWPGTPGSLAPGETVTASASYALTQADVDARSVDNTATVSGVSGSGPVPPVTSTVNVPIQAHSEIAIDKTAVFEGGDTPAPGDRISYGFDISNVGATTATDVSVRDELPGISAIAFEQYPSGTVGVLAPGQSVHATASYVLTQADIDTGTVDNTASAAARTPDGRPIPEALDSANVDLNNLAVLTIEKRAAFAGGSHAVPGESIEYTFAVTNDGNVTLTDVQVDDRLPRLSLVTFGTWPGEAGQLAPGETVTASANYAVTDTDIGAQGVSNTAVATASARSGPVVSEPSVAIVPLSPEPKIILAATGAAPLVAGMTVLALMILGSMLWIAARRREANR</sequence>
<keyword evidence="2" id="KW-1133">Transmembrane helix</keyword>
<feature type="domain" description="GEVED" evidence="4">
    <location>
        <begin position="323"/>
        <end position="401"/>
    </location>
</feature>
<feature type="chain" id="PRO_5012369000" evidence="3">
    <location>
        <begin position="35"/>
        <end position="922"/>
    </location>
</feature>
<feature type="domain" description="DUF7507" evidence="5">
    <location>
        <begin position="407"/>
        <end position="517"/>
    </location>
</feature>
<dbReference type="STRING" id="123320.SAMN06309945_1523"/>
<feature type="region of interest" description="Disordered" evidence="1">
    <location>
        <begin position="504"/>
        <end position="525"/>
    </location>
</feature>
<feature type="domain" description="DUF7507" evidence="5">
    <location>
        <begin position="768"/>
        <end position="871"/>
    </location>
</feature>
<dbReference type="Pfam" id="PF24346">
    <property type="entry name" value="DUF7507"/>
    <property type="match status" value="4"/>
</dbReference>
<dbReference type="PANTHER" id="PTHR34819:SF3">
    <property type="entry name" value="CELL SURFACE PROTEIN"/>
    <property type="match status" value="1"/>
</dbReference>
<keyword evidence="3" id="KW-0732">Signal</keyword>
<evidence type="ECO:0000313" key="6">
    <source>
        <dbReference type="EMBL" id="SKC50491.1"/>
    </source>
</evidence>
<name>A0A1T5JG90_9MICO</name>
<evidence type="ECO:0000259" key="4">
    <source>
        <dbReference type="Pfam" id="PF20009"/>
    </source>
</evidence>
<evidence type="ECO:0000256" key="3">
    <source>
        <dbReference type="SAM" id="SignalP"/>
    </source>
</evidence>
<feature type="signal peptide" evidence="3">
    <location>
        <begin position="1"/>
        <end position="34"/>
    </location>
</feature>
<dbReference type="NCBIfam" id="TIGR01451">
    <property type="entry name" value="B_ant_repeat"/>
    <property type="match status" value="2"/>
</dbReference>